<organism evidence="1 2">
    <name type="scientific">Rhodococcus maanshanensis</name>
    <dbReference type="NCBI Taxonomy" id="183556"/>
    <lineage>
        <taxon>Bacteria</taxon>
        <taxon>Bacillati</taxon>
        <taxon>Actinomycetota</taxon>
        <taxon>Actinomycetes</taxon>
        <taxon>Mycobacteriales</taxon>
        <taxon>Nocardiaceae</taxon>
        <taxon>Rhodococcus</taxon>
    </lineage>
</organism>
<evidence type="ECO:0008006" key="3">
    <source>
        <dbReference type="Google" id="ProtNLM"/>
    </source>
</evidence>
<keyword evidence="2" id="KW-1185">Reference proteome</keyword>
<accession>A0A1H7PQ29</accession>
<dbReference type="OrthoDB" id="4566001at2"/>
<gene>
    <name evidence="1" type="ORF">SAMN05444583_108118</name>
</gene>
<protein>
    <recommendedName>
        <fullName evidence="3">SseB protein N-terminal domain-containing protein</fullName>
    </recommendedName>
</protein>
<dbReference type="EMBL" id="FOAW01000008">
    <property type="protein sequence ID" value="SEL37514.1"/>
    <property type="molecule type" value="Genomic_DNA"/>
</dbReference>
<proteinExistence type="predicted"/>
<dbReference type="AlphaFoldDB" id="A0A1H7PQ29"/>
<sequence>MGAVDGGCSALLAEIDAFYQGFGEPRALTDAMRSSVLLIPVTDDDRLLTSAVGGLDWICAFTGEVEYARYLAARGGQEGRAFRTLLGGRIVDELVPGLPNPTGVVVDIAGRSPMAFPPAEVRS</sequence>
<dbReference type="RefSeq" id="WP_072752961.1">
    <property type="nucleotide sequence ID" value="NZ_FOAW01000008.1"/>
</dbReference>
<name>A0A1H7PQ29_9NOCA</name>
<reference evidence="2" key="1">
    <citation type="submission" date="2016-10" db="EMBL/GenBank/DDBJ databases">
        <authorList>
            <person name="Varghese N."/>
            <person name="Submissions S."/>
        </authorList>
    </citation>
    <scope>NUCLEOTIDE SEQUENCE [LARGE SCALE GENOMIC DNA]</scope>
    <source>
        <strain evidence="2">DSM 44675</strain>
    </source>
</reference>
<evidence type="ECO:0000313" key="1">
    <source>
        <dbReference type="EMBL" id="SEL37514.1"/>
    </source>
</evidence>
<dbReference type="Proteomes" id="UP000198677">
    <property type="component" value="Unassembled WGS sequence"/>
</dbReference>
<evidence type="ECO:0000313" key="2">
    <source>
        <dbReference type="Proteomes" id="UP000198677"/>
    </source>
</evidence>